<dbReference type="Proteomes" id="UP000663888">
    <property type="component" value="Unassembled WGS sequence"/>
</dbReference>
<evidence type="ECO:0000313" key="5">
    <source>
        <dbReference type="Proteomes" id="UP000663888"/>
    </source>
</evidence>
<keyword evidence="2" id="KW-1133">Transmembrane helix</keyword>
<evidence type="ECO:0000256" key="1">
    <source>
        <dbReference type="SAM" id="Coils"/>
    </source>
</evidence>
<dbReference type="Gene3D" id="1.20.1170.10">
    <property type="match status" value="1"/>
</dbReference>
<keyword evidence="1" id="KW-0175">Coiled coil</keyword>
<dbReference type="SUPFAM" id="SSF58100">
    <property type="entry name" value="Bacterial hemolysins"/>
    <property type="match status" value="1"/>
</dbReference>
<keyword evidence="2" id="KW-0812">Transmembrane</keyword>
<name>A0A8H3BXT8_9AGAM</name>
<dbReference type="Proteomes" id="UP000663861">
    <property type="component" value="Unassembled WGS sequence"/>
</dbReference>
<gene>
    <name evidence="3" type="ORF">RDB_LOCUS102575</name>
    <name evidence="4" type="ORF">RDB_LOCUS157527</name>
</gene>
<evidence type="ECO:0000313" key="3">
    <source>
        <dbReference type="EMBL" id="CAE6468413.1"/>
    </source>
</evidence>
<dbReference type="EMBL" id="CAJMWY010004169">
    <property type="protein sequence ID" value="CAE6522074.1"/>
    <property type="molecule type" value="Genomic_DNA"/>
</dbReference>
<accession>A0A8H3BXT8</accession>
<feature type="transmembrane region" description="Helical" evidence="2">
    <location>
        <begin position="257"/>
        <end position="279"/>
    </location>
</feature>
<proteinExistence type="predicted"/>
<reference evidence="3" key="1">
    <citation type="submission" date="2021-01" db="EMBL/GenBank/DDBJ databases">
        <authorList>
            <person name="Kaushik A."/>
        </authorList>
    </citation>
    <scope>NUCLEOTIDE SEQUENCE</scope>
    <source>
        <strain evidence="3">AG4-R118</strain>
        <strain evidence="4">AG4-RS23</strain>
    </source>
</reference>
<evidence type="ECO:0000313" key="4">
    <source>
        <dbReference type="EMBL" id="CAE6522074.1"/>
    </source>
</evidence>
<organism evidence="3 5">
    <name type="scientific">Rhizoctonia solani</name>
    <dbReference type="NCBI Taxonomy" id="456999"/>
    <lineage>
        <taxon>Eukaryota</taxon>
        <taxon>Fungi</taxon>
        <taxon>Dikarya</taxon>
        <taxon>Basidiomycota</taxon>
        <taxon>Agaricomycotina</taxon>
        <taxon>Agaricomycetes</taxon>
        <taxon>Cantharellales</taxon>
        <taxon>Ceratobasidiaceae</taxon>
        <taxon>Rhizoctonia</taxon>
    </lineage>
</organism>
<feature type="transmembrane region" description="Helical" evidence="2">
    <location>
        <begin position="230"/>
        <end position="251"/>
    </location>
</feature>
<evidence type="ECO:0000256" key="2">
    <source>
        <dbReference type="SAM" id="Phobius"/>
    </source>
</evidence>
<sequence length="394" mass="43005">MSTAPPSYDAANAQLTSLEASGLTPQAKAMAQQAAVQALSAPQTTADVLDEIKGLSATAVRIDQDFHKVYIELGKVDNAGFNFPRKLAPEWKVLKDRWTKLLWNSRNTASKTVAELKDWHEVIVPAVLELLNDTGPFAALSLAEAREEIRIFRQRAPPFKDIVDPTKPGGHSQEFTELQRDIEAFKESFDNFTKAQQAQVEAQIAGVKNQINSMNAEISKCDEMARRMGLLLGITLFATGVGAIASLVALGPLGPLVAFKILIVGAVAAIAEKIALINYQKRAQQLRSQVAAKNAELRQLEDKLALLKKCEAMLEAQKATMGDIASRIGRFSVIWAVMQSDAAEVEALMERLDEPSGRLVLRNRINAIQATYAPLREGLKLYATQIDNSGVAKS</sequence>
<keyword evidence="2" id="KW-0472">Membrane</keyword>
<protein>
    <submittedName>
        <fullName evidence="3">Uncharacterized protein</fullName>
    </submittedName>
</protein>
<comment type="caution">
    <text evidence="3">The sequence shown here is derived from an EMBL/GenBank/DDBJ whole genome shotgun (WGS) entry which is preliminary data.</text>
</comment>
<dbReference type="EMBL" id="CAJMWX010001114">
    <property type="protein sequence ID" value="CAE6468413.1"/>
    <property type="molecule type" value="Genomic_DNA"/>
</dbReference>
<feature type="coiled-coil region" evidence="1">
    <location>
        <begin position="276"/>
        <end position="317"/>
    </location>
</feature>
<dbReference type="AlphaFoldDB" id="A0A8H3BXT8"/>